<evidence type="ECO:0000256" key="9">
    <source>
        <dbReference type="ARBA" id="ARBA00023212"/>
    </source>
</evidence>
<dbReference type="SMART" id="SM00028">
    <property type="entry name" value="TPR"/>
    <property type="match status" value="4"/>
</dbReference>
<dbReference type="PANTHER" id="PTHR45783:SF3">
    <property type="entry name" value="KINESIN LIGHT CHAIN"/>
    <property type="match status" value="1"/>
</dbReference>
<evidence type="ECO:0000256" key="7">
    <source>
        <dbReference type="ARBA" id="ARBA00023054"/>
    </source>
</evidence>
<dbReference type="GO" id="GO:0005871">
    <property type="term" value="C:kinesin complex"/>
    <property type="evidence" value="ECO:0007669"/>
    <property type="project" value="InterPro"/>
</dbReference>
<dbReference type="AlphaFoldDB" id="A0A167USR8"/>
<keyword evidence="7" id="KW-0175">Coiled coil</keyword>
<dbReference type="SUPFAM" id="SSF52540">
    <property type="entry name" value="P-loop containing nucleoside triphosphate hydrolases"/>
    <property type="match status" value="1"/>
</dbReference>
<evidence type="ECO:0000256" key="3">
    <source>
        <dbReference type="ARBA" id="ARBA00022490"/>
    </source>
</evidence>
<evidence type="ECO:0000256" key="5">
    <source>
        <dbReference type="ARBA" id="ARBA00022737"/>
    </source>
</evidence>
<dbReference type="GO" id="GO:0005737">
    <property type="term" value="C:cytoplasm"/>
    <property type="evidence" value="ECO:0007669"/>
    <property type="project" value="TreeGrafter"/>
</dbReference>
<name>A0A167USR8_9AGAM</name>
<dbReference type="Gene3D" id="1.25.40.10">
    <property type="entry name" value="Tetratricopeptide repeat domain"/>
    <property type="match status" value="1"/>
</dbReference>
<sequence>MYKGLPGLSQLRDELTVTEIRKNMDKYEVVFNTPGTVGGSVINVAGNYIVQQGGHEGAHAEHMHQMNRALRVQAFTEGHLLPSFNDAPVDLISSCFTGRHEDIQFIGNAFASPTGSAPARCAIWGMPGLGKSQLGLKYAHSSFESGRHTHIFAISATTVEKLTRGLAGVLELVQHPARYNPDQSVQLTAARHCFENSEKHGFVNWLIIFDNATSETVAFLRLHLPRQNANGSILITTRTLEIAEALTAVAGQQHPIYELKALSRIQSAELLLNKAGIPSTAALDLESAKKLVQRIGCLPLAVDQGGAFMKQNGFSSANRLNNLYNKQGSKEIIRWKNSLTTYEQTSVLAAFTAPLQRLGEIDCDALSLLRVLACFDPENIPLDIVVLGAERARQHLASNMELASPVSLGRKEKRPVPGERGKLQPLLVLQSANTDTASAGVPLELSPLLERICSEEWLRGACGHLKDLSLAQPLYGETISLHIHDLIQQVVAQQPTPAHRSSEDPYHALAVTLLSQAFPTKDDVISPQSWTQCERVVPHVMSLMNHIGALPINLLGVLSVRVAGYFLQRGRYEEAVALCQQALEGQTHQLGAKHLDTLKTVHRLADAYNRQGKYEDAETLYQRALVGMEQQLGADHLATLGAVNGLATLYLRQEEYAKAEPLYQRALAGRDQQLGADHPDTLASVNNLAILYKQQGNIIEAQPLYQRALAGYERQLGPDHPRTLATVNNLAGASPGRAGTSKTASSSARSSIKSLLFLRTPFAGRTSHLDTRHRSSQLSSGLYMSVTTYVV</sequence>
<evidence type="ECO:0000313" key="10">
    <source>
        <dbReference type="EMBL" id="KZP04264.1"/>
    </source>
</evidence>
<evidence type="ECO:0000256" key="8">
    <source>
        <dbReference type="ARBA" id="ARBA00023175"/>
    </source>
</evidence>
<dbReference type="Pfam" id="PF13424">
    <property type="entry name" value="TPR_12"/>
    <property type="match status" value="2"/>
</dbReference>
<proteinExistence type="inferred from homology"/>
<dbReference type="SUPFAM" id="SSF48452">
    <property type="entry name" value="TPR-like"/>
    <property type="match status" value="1"/>
</dbReference>
<reference evidence="10" key="1">
    <citation type="journal article" date="2016" name="Mol. Biol. Evol.">
        <title>Comparative Genomics of Early-Diverging Mushroom-Forming Fungi Provides Insights into the Origins of Lignocellulose Decay Capabilities.</title>
        <authorList>
            <person name="Nagy L.G."/>
            <person name="Riley R."/>
            <person name="Tritt A."/>
            <person name="Adam C."/>
            <person name="Daum C."/>
            <person name="Floudas D."/>
            <person name="Sun H."/>
            <person name="Yadav J.S."/>
            <person name="Pangilinan J."/>
            <person name="Larsson K.H."/>
            <person name="Matsuura K."/>
            <person name="Barry K."/>
            <person name="Labutti K."/>
            <person name="Kuo R."/>
            <person name="Ohm R.A."/>
            <person name="Bhattacharya S.S."/>
            <person name="Shirouzu T."/>
            <person name="Yoshinaga Y."/>
            <person name="Martin F.M."/>
            <person name="Grigoriev I.V."/>
            <person name="Hibbett D.S."/>
        </authorList>
    </citation>
    <scope>NUCLEOTIDE SEQUENCE [LARGE SCALE GENOMIC DNA]</scope>
    <source>
        <strain evidence="10">CBS 109695</strain>
    </source>
</reference>
<dbReference type="EMBL" id="KV417941">
    <property type="protein sequence ID" value="KZP04264.1"/>
    <property type="molecule type" value="Genomic_DNA"/>
</dbReference>
<dbReference type="GO" id="GO:0043531">
    <property type="term" value="F:ADP binding"/>
    <property type="evidence" value="ECO:0007669"/>
    <property type="project" value="InterPro"/>
</dbReference>
<dbReference type="PRINTS" id="PR00381">
    <property type="entry name" value="KINESINLIGHT"/>
</dbReference>
<dbReference type="PANTHER" id="PTHR45783">
    <property type="entry name" value="KINESIN LIGHT CHAIN"/>
    <property type="match status" value="1"/>
</dbReference>
<evidence type="ECO:0000256" key="1">
    <source>
        <dbReference type="ARBA" id="ARBA00004245"/>
    </source>
</evidence>
<dbReference type="InterPro" id="IPR002151">
    <property type="entry name" value="Kinesin_light"/>
</dbReference>
<protein>
    <submittedName>
        <fullName evidence="10">Uncharacterized protein</fullName>
    </submittedName>
</protein>
<dbReference type="GO" id="GO:0005874">
    <property type="term" value="C:microtubule"/>
    <property type="evidence" value="ECO:0007669"/>
    <property type="project" value="UniProtKB-KW"/>
</dbReference>
<keyword evidence="3" id="KW-0963">Cytoplasm</keyword>
<keyword evidence="4" id="KW-0493">Microtubule</keyword>
<keyword evidence="6" id="KW-0802">TPR repeat</keyword>
<comment type="subcellular location">
    <subcellularLocation>
        <location evidence="1">Cytoplasm</location>
        <location evidence="1">Cytoskeleton</location>
    </subcellularLocation>
</comment>
<dbReference type="Gene3D" id="3.40.50.300">
    <property type="entry name" value="P-loop containing nucleotide triphosphate hydrolases"/>
    <property type="match status" value="1"/>
</dbReference>
<dbReference type="InterPro" id="IPR027417">
    <property type="entry name" value="P-loop_NTPase"/>
</dbReference>
<dbReference type="GO" id="GO:0019894">
    <property type="term" value="F:kinesin binding"/>
    <property type="evidence" value="ECO:0007669"/>
    <property type="project" value="TreeGrafter"/>
</dbReference>
<organism evidence="10">
    <name type="scientific">Athelia psychrophila</name>
    <dbReference type="NCBI Taxonomy" id="1759441"/>
    <lineage>
        <taxon>Eukaryota</taxon>
        <taxon>Fungi</taxon>
        <taxon>Dikarya</taxon>
        <taxon>Basidiomycota</taxon>
        <taxon>Agaricomycotina</taxon>
        <taxon>Agaricomycetes</taxon>
        <taxon>Agaricomycetidae</taxon>
        <taxon>Atheliales</taxon>
        <taxon>Atheliaceae</taxon>
        <taxon>Athelia</taxon>
    </lineage>
</organism>
<dbReference type="GO" id="GO:0007018">
    <property type="term" value="P:microtubule-based movement"/>
    <property type="evidence" value="ECO:0007669"/>
    <property type="project" value="TreeGrafter"/>
</dbReference>
<keyword evidence="9" id="KW-0206">Cytoskeleton</keyword>
<evidence type="ECO:0000256" key="6">
    <source>
        <dbReference type="ARBA" id="ARBA00022803"/>
    </source>
</evidence>
<accession>A0A167USR8</accession>
<dbReference type="InterPro" id="IPR019734">
    <property type="entry name" value="TPR_rpt"/>
</dbReference>
<dbReference type="STRING" id="436010.A0A167USR8"/>
<evidence type="ECO:0000256" key="4">
    <source>
        <dbReference type="ARBA" id="ARBA00022701"/>
    </source>
</evidence>
<keyword evidence="5" id="KW-0677">Repeat</keyword>
<dbReference type="OrthoDB" id="20872at2759"/>
<gene>
    <name evidence="10" type="ORF">FIBSPDRAFT_1011260</name>
</gene>
<comment type="similarity">
    <text evidence="2">Belongs to the kinesin light chain family.</text>
</comment>
<evidence type="ECO:0000256" key="2">
    <source>
        <dbReference type="ARBA" id="ARBA00009622"/>
    </source>
</evidence>
<dbReference type="InterPro" id="IPR011990">
    <property type="entry name" value="TPR-like_helical_dom_sf"/>
</dbReference>
<keyword evidence="8" id="KW-0505">Motor protein</keyword>